<accession>A0ABS6RXW2</accession>
<name>A0ABS6RXW2_9BACT</name>
<evidence type="ECO:0000313" key="2">
    <source>
        <dbReference type="Proteomes" id="UP001196980"/>
    </source>
</evidence>
<comment type="caution">
    <text evidence="1">The sequence shown here is derived from an EMBL/GenBank/DDBJ whole genome shotgun (WGS) entry which is preliminary data.</text>
</comment>
<gene>
    <name evidence="1" type="ORF">HWQ67_07690</name>
</gene>
<dbReference type="Proteomes" id="UP001196980">
    <property type="component" value="Unassembled WGS sequence"/>
</dbReference>
<proteinExistence type="predicted"/>
<sequence>MPILNYSTSIAASKTVAEIQSNLSRHGASAILIEYGNGEPSALSFKIDTPHGNLPFRLPIDPKRVLAVMQRQKVPRSYCNYEQAVKVAWRLLKDWVAVQMAYLETEQVTIDQLLLPYLMVEENKTLYDRMVDKGFKKLTQGEQGGDDTPD</sequence>
<reference evidence="1 2" key="1">
    <citation type="journal article" date="2020" name="J Geophys Res Biogeosci">
        <title>Magnetotaxis as an Adaptation to Enable Bacterial Shuttling of Microbial Sulfur and Sulfur Cycling Across Aquatic Oxic#Anoxic Interfaces.</title>
        <authorList>
            <person name="Li J."/>
            <person name="Liu P."/>
            <person name="Wang J."/>
            <person name="Roberts A.P."/>
            <person name="Pan Y."/>
        </authorList>
    </citation>
    <scope>NUCLEOTIDE SEQUENCE [LARGE SCALE GENOMIC DNA]</scope>
    <source>
        <strain evidence="1 2">MYR-1_YQ</strain>
    </source>
</reference>
<dbReference type="RefSeq" id="WP_218252100.1">
    <property type="nucleotide sequence ID" value="NZ_JABXWD010000111.1"/>
</dbReference>
<protein>
    <submittedName>
        <fullName evidence="1">Uncharacterized protein</fullName>
    </submittedName>
</protein>
<dbReference type="EMBL" id="JABXWD010000111">
    <property type="protein sequence ID" value="MBV6341465.1"/>
    <property type="molecule type" value="Genomic_DNA"/>
</dbReference>
<evidence type="ECO:0000313" key="1">
    <source>
        <dbReference type="EMBL" id="MBV6341465.1"/>
    </source>
</evidence>
<keyword evidence="2" id="KW-1185">Reference proteome</keyword>
<organism evidence="1 2">
    <name type="scientific">Candidatus Magnetobacterium casense</name>
    <dbReference type="NCBI Taxonomy" id="1455061"/>
    <lineage>
        <taxon>Bacteria</taxon>
        <taxon>Pseudomonadati</taxon>
        <taxon>Nitrospirota</taxon>
        <taxon>Thermodesulfovibrionia</taxon>
        <taxon>Thermodesulfovibrionales</taxon>
        <taxon>Candidatus Magnetobacteriaceae</taxon>
        <taxon>Candidatus Magnetobacterium</taxon>
    </lineage>
</organism>